<protein>
    <submittedName>
        <fullName evidence="1">Uncharacterized protein</fullName>
    </submittedName>
</protein>
<evidence type="ECO:0000313" key="2">
    <source>
        <dbReference type="Proteomes" id="UP000609651"/>
    </source>
</evidence>
<proteinExistence type="predicted"/>
<gene>
    <name evidence="1" type="ORF">LzC2_38670</name>
</gene>
<name>A0ABX1VI12_9PLAN</name>
<keyword evidence="2" id="KW-1185">Reference proteome</keyword>
<reference evidence="1 2" key="1">
    <citation type="journal article" date="2020" name="Syst. Appl. Microbiol.">
        <title>Alienimonas chondri sp. nov., a novel planctomycete isolated from the biofilm of the red alga Chondrus crispus.</title>
        <authorList>
            <person name="Vitorino I."/>
            <person name="Albuquerque L."/>
            <person name="Wiegand S."/>
            <person name="Kallscheuer N."/>
            <person name="da Costa M.S."/>
            <person name="Lobo-da-Cunha A."/>
            <person name="Jogler C."/>
            <person name="Lage O.M."/>
        </authorList>
    </citation>
    <scope>NUCLEOTIDE SEQUENCE [LARGE SCALE GENOMIC DNA]</scope>
    <source>
        <strain evidence="1 2">LzC2</strain>
    </source>
</reference>
<comment type="caution">
    <text evidence="1">The sequence shown here is derived from an EMBL/GenBank/DDBJ whole genome shotgun (WGS) entry which is preliminary data.</text>
</comment>
<dbReference type="EMBL" id="WTPX01000198">
    <property type="protein sequence ID" value="NNJ27759.1"/>
    <property type="molecule type" value="Genomic_DNA"/>
</dbReference>
<dbReference type="RefSeq" id="WP_171189666.1">
    <property type="nucleotide sequence ID" value="NZ_WTPX01000198.1"/>
</dbReference>
<dbReference type="Proteomes" id="UP000609651">
    <property type="component" value="Unassembled WGS sequence"/>
</dbReference>
<evidence type="ECO:0000313" key="1">
    <source>
        <dbReference type="EMBL" id="NNJ27759.1"/>
    </source>
</evidence>
<sequence length="160" mass="15803">MSVLTYRTGPTQLVRVPSDPAFAIRPGMLLGLFGGAVRPPSGTPWLGDLATTRGLFSDSFVGVAHSAAEAGESAMVSVDVSPLSVYAPALEPGGIAFGGSLAPADAGGELSDDLLAPAGDRAAAVGLAMETVAADAPAVRASFASVYSPAANHAQAIGPV</sequence>
<organism evidence="1 2">
    <name type="scientific">Alienimonas chondri</name>
    <dbReference type="NCBI Taxonomy" id="2681879"/>
    <lineage>
        <taxon>Bacteria</taxon>
        <taxon>Pseudomonadati</taxon>
        <taxon>Planctomycetota</taxon>
        <taxon>Planctomycetia</taxon>
        <taxon>Planctomycetales</taxon>
        <taxon>Planctomycetaceae</taxon>
        <taxon>Alienimonas</taxon>
    </lineage>
</organism>
<accession>A0ABX1VI12</accession>